<name>A0ABQ8J4U2_DERPT</name>
<accession>A0ABQ8J4U2</accession>
<evidence type="ECO:0000313" key="1">
    <source>
        <dbReference type="EMBL" id="KAH9417608.1"/>
    </source>
</evidence>
<keyword evidence="2" id="KW-1185">Reference proteome</keyword>
<comment type="caution">
    <text evidence="1">The sequence shown here is derived from an EMBL/GenBank/DDBJ whole genome shotgun (WGS) entry which is preliminary data.</text>
</comment>
<dbReference type="Proteomes" id="UP000887458">
    <property type="component" value="Unassembled WGS sequence"/>
</dbReference>
<reference evidence="1 2" key="1">
    <citation type="journal article" date="2018" name="J. Allergy Clin. Immunol.">
        <title>High-quality assembly of Dermatophagoides pteronyssinus genome and transcriptome reveals a wide range of novel allergens.</title>
        <authorList>
            <person name="Liu X.Y."/>
            <person name="Yang K.Y."/>
            <person name="Wang M.Q."/>
            <person name="Kwok J.S."/>
            <person name="Zeng X."/>
            <person name="Yang Z."/>
            <person name="Xiao X.J."/>
            <person name="Lau C.P."/>
            <person name="Li Y."/>
            <person name="Huang Z.M."/>
            <person name="Ba J.G."/>
            <person name="Yim A.K."/>
            <person name="Ouyang C.Y."/>
            <person name="Ngai S.M."/>
            <person name="Chan T.F."/>
            <person name="Leung E.L."/>
            <person name="Liu L."/>
            <person name="Liu Z.G."/>
            <person name="Tsui S.K."/>
        </authorList>
    </citation>
    <scope>NUCLEOTIDE SEQUENCE [LARGE SCALE GENOMIC DNA]</scope>
    <source>
        <strain evidence="1">Derp</strain>
    </source>
</reference>
<reference evidence="1 2" key="2">
    <citation type="journal article" date="2022" name="Mol. Biol. Evol.">
        <title>Comparative Genomics Reveals Insights into the Divergent Evolution of Astigmatic Mites and Household Pest Adaptations.</title>
        <authorList>
            <person name="Xiong Q."/>
            <person name="Wan A.T."/>
            <person name="Liu X."/>
            <person name="Fung C.S."/>
            <person name="Xiao X."/>
            <person name="Malainual N."/>
            <person name="Hou J."/>
            <person name="Wang L."/>
            <person name="Wang M."/>
            <person name="Yang K.Y."/>
            <person name="Cui Y."/>
            <person name="Leung E.L."/>
            <person name="Nong W."/>
            <person name="Shin S.K."/>
            <person name="Au S.W."/>
            <person name="Jeong K.Y."/>
            <person name="Chew F.T."/>
            <person name="Hui J.H."/>
            <person name="Leung T.F."/>
            <person name="Tungtrongchitr A."/>
            <person name="Zhong N."/>
            <person name="Liu Z."/>
            <person name="Tsui S.K."/>
        </authorList>
    </citation>
    <scope>NUCLEOTIDE SEQUENCE [LARGE SCALE GENOMIC DNA]</scope>
    <source>
        <strain evidence="1">Derp</strain>
    </source>
</reference>
<gene>
    <name evidence="1" type="ORF">DERP_010422</name>
</gene>
<proteinExistence type="predicted"/>
<protein>
    <submittedName>
        <fullName evidence="1">Uncharacterized protein</fullName>
    </submittedName>
</protein>
<organism evidence="1 2">
    <name type="scientific">Dermatophagoides pteronyssinus</name>
    <name type="common">European house dust mite</name>
    <dbReference type="NCBI Taxonomy" id="6956"/>
    <lineage>
        <taxon>Eukaryota</taxon>
        <taxon>Metazoa</taxon>
        <taxon>Ecdysozoa</taxon>
        <taxon>Arthropoda</taxon>
        <taxon>Chelicerata</taxon>
        <taxon>Arachnida</taxon>
        <taxon>Acari</taxon>
        <taxon>Acariformes</taxon>
        <taxon>Sarcoptiformes</taxon>
        <taxon>Astigmata</taxon>
        <taxon>Psoroptidia</taxon>
        <taxon>Analgoidea</taxon>
        <taxon>Pyroglyphidae</taxon>
        <taxon>Dermatophagoidinae</taxon>
        <taxon>Dermatophagoides</taxon>
    </lineage>
</organism>
<evidence type="ECO:0000313" key="2">
    <source>
        <dbReference type="Proteomes" id="UP000887458"/>
    </source>
</evidence>
<sequence>MTTEIEIDLNSRSLSSTSHCVLFPIVSLQYLPDYDYDDDYNNITIIIVLSMGQLSKYKHNLIEIFQVASITSND</sequence>
<dbReference type="EMBL" id="NJHN03000075">
    <property type="protein sequence ID" value="KAH9417608.1"/>
    <property type="molecule type" value="Genomic_DNA"/>
</dbReference>